<dbReference type="PANTHER" id="PTHR14859">
    <property type="entry name" value="CALCOFLUOR WHITE HYPERSENSITIVE PROTEIN PRECURSOR"/>
    <property type="match status" value="1"/>
</dbReference>
<dbReference type="GO" id="GO:0016020">
    <property type="term" value="C:membrane"/>
    <property type="evidence" value="ECO:0007669"/>
    <property type="project" value="GOC"/>
</dbReference>
<evidence type="ECO:0000259" key="1">
    <source>
        <dbReference type="Pfam" id="PF03372"/>
    </source>
</evidence>
<organism evidence="2 3">
    <name type="scientific">Eiseniibacteriota bacterium</name>
    <dbReference type="NCBI Taxonomy" id="2212470"/>
    <lineage>
        <taxon>Bacteria</taxon>
        <taxon>Candidatus Eiseniibacteriota</taxon>
    </lineage>
</organism>
<evidence type="ECO:0000313" key="2">
    <source>
        <dbReference type="EMBL" id="TMQ73934.1"/>
    </source>
</evidence>
<comment type="caution">
    <text evidence="2">The sequence shown here is derived from an EMBL/GenBank/DDBJ whole genome shotgun (WGS) entry which is preliminary data.</text>
</comment>
<dbReference type="Pfam" id="PF03372">
    <property type="entry name" value="Exo_endo_phos"/>
    <property type="match status" value="1"/>
</dbReference>
<dbReference type="PANTHER" id="PTHR14859:SF15">
    <property type="entry name" value="ENDONUCLEASE_EXONUCLEASE_PHOSPHATASE DOMAIN-CONTAINING PROTEIN"/>
    <property type="match status" value="1"/>
</dbReference>
<dbReference type="InterPro" id="IPR036691">
    <property type="entry name" value="Endo/exonu/phosph_ase_sf"/>
</dbReference>
<gene>
    <name evidence="2" type="ORF">E6K81_02170</name>
</gene>
<sequence length="381" mass="41965">MTPDEAPSVAECQALAGALRCWPTLAALQASAEWPSLRGRLDAVLATVRRHVPTHAPAPPADPTRLRAVQWNIEHGNAYPRIEAALRTHPELAGADLVTLDEVDLGMARSGNRDVAGALAAALRLHAAWAPLFLETTAGRDDDTRNAGGAMNREALFGLAMLARWPLRDVRLVELPGPERYQFEVERMLGRHLALVARVERPGAPFVAVAAHLEIHRTRAHRAAQMRVLLTALHDETRPTILSGDFNSTTLERGRGWDTAAGALALLGWPEARLRRRLLWPDRGPDREPLFDALRDAGFDWEPFVDREPTLSLRFARVPEARGLLAWPAGRALIRRAERRARLKLDWFAARGWRGGRGATVPGLDGPGLASDHAPVVAQFW</sequence>
<protein>
    <recommendedName>
        <fullName evidence="1">Endonuclease/exonuclease/phosphatase domain-containing protein</fullName>
    </recommendedName>
</protein>
<name>A0A538UDF7_UNCEI</name>
<proteinExistence type="predicted"/>
<dbReference type="InterPro" id="IPR005135">
    <property type="entry name" value="Endo/exonuclease/phosphatase"/>
</dbReference>
<dbReference type="GO" id="GO:0006506">
    <property type="term" value="P:GPI anchor biosynthetic process"/>
    <property type="evidence" value="ECO:0007669"/>
    <property type="project" value="TreeGrafter"/>
</dbReference>
<accession>A0A538UDF7</accession>
<dbReference type="SUPFAM" id="SSF56219">
    <property type="entry name" value="DNase I-like"/>
    <property type="match status" value="1"/>
</dbReference>
<dbReference type="EMBL" id="VBPB01000030">
    <property type="protein sequence ID" value="TMQ73934.1"/>
    <property type="molecule type" value="Genomic_DNA"/>
</dbReference>
<evidence type="ECO:0000313" key="3">
    <source>
        <dbReference type="Proteomes" id="UP000319771"/>
    </source>
</evidence>
<dbReference type="InterPro" id="IPR051916">
    <property type="entry name" value="GPI-anchor_lipid_remodeler"/>
</dbReference>
<dbReference type="Gene3D" id="3.60.10.10">
    <property type="entry name" value="Endonuclease/exonuclease/phosphatase"/>
    <property type="match status" value="1"/>
</dbReference>
<reference evidence="2 3" key="1">
    <citation type="journal article" date="2019" name="Nat. Microbiol.">
        <title>Mediterranean grassland soil C-N compound turnover is dependent on rainfall and depth, and is mediated by genomically divergent microorganisms.</title>
        <authorList>
            <person name="Diamond S."/>
            <person name="Andeer P.F."/>
            <person name="Li Z."/>
            <person name="Crits-Christoph A."/>
            <person name="Burstein D."/>
            <person name="Anantharaman K."/>
            <person name="Lane K.R."/>
            <person name="Thomas B.C."/>
            <person name="Pan C."/>
            <person name="Northen T.R."/>
            <person name="Banfield J.F."/>
        </authorList>
    </citation>
    <scope>NUCLEOTIDE SEQUENCE [LARGE SCALE GENOMIC DNA]</scope>
    <source>
        <strain evidence="2">WS_11</strain>
    </source>
</reference>
<dbReference type="Proteomes" id="UP000319771">
    <property type="component" value="Unassembled WGS sequence"/>
</dbReference>
<feature type="domain" description="Endonuclease/exonuclease/phosphatase" evidence="1">
    <location>
        <begin position="69"/>
        <end position="283"/>
    </location>
</feature>
<dbReference type="AlphaFoldDB" id="A0A538UDF7"/>
<dbReference type="GO" id="GO:0003824">
    <property type="term" value="F:catalytic activity"/>
    <property type="evidence" value="ECO:0007669"/>
    <property type="project" value="InterPro"/>
</dbReference>